<dbReference type="eggNOG" id="COG3832">
    <property type="taxonomic scope" value="Bacteria"/>
</dbReference>
<dbReference type="Proteomes" id="UP000008922">
    <property type="component" value="Chromosome"/>
</dbReference>
<dbReference type="Gene3D" id="3.30.530.20">
    <property type="match status" value="1"/>
</dbReference>
<evidence type="ECO:0008006" key="3">
    <source>
        <dbReference type="Google" id="ProtNLM"/>
    </source>
</evidence>
<name>E8N1A8_ANATU</name>
<accession>E8N1A8</accession>
<dbReference type="SUPFAM" id="SSF55961">
    <property type="entry name" value="Bet v1-like"/>
    <property type="match status" value="1"/>
</dbReference>
<dbReference type="RefSeq" id="WP_013561197.1">
    <property type="nucleotide sequence ID" value="NC_014960.1"/>
</dbReference>
<gene>
    <name evidence="1" type="ordered locus">ANT_28250</name>
</gene>
<sequence length="149" mass="16658">MKIDSRAPLSAREEILISAPVEQVWSAMSEIDRWAEWQSDVTAAKLDGELKAGTTFHWKAKGLNIVSTIQVCEPMRRIGWTGNSPGMQAVHLWTFEPSAEGTLVTTEESLSGWFARLLKVLDAQFLQKSLLQSLQVLKEHVEGKQRGLP</sequence>
<organism evidence="1 2">
    <name type="scientific">Anaerolinea thermophila (strain DSM 14523 / JCM 11388 / NBRC 100420 / UNI-1)</name>
    <dbReference type="NCBI Taxonomy" id="926569"/>
    <lineage>
        <taxon>Bacteria</taxon>
        <taxon>Bacillati</taxon>
        <taxon>Chloroflexota</taxon>
        <taxon>Anaerolineae</taxon>
        <taxon>Anaerolineales</taxon>
        <taxon>Anaerolineaceae</taxon>
        <taxon>Anaerolinea</taxon>
    </lineage>
</organism>
<proteinExistence type="predicted"/>
<keyword evidence="2" id="KW-1185">Reference proteome</keyword>
<protein>
    <recommendedName>
        <fullName evidence="3">Polyketide cyclase/dehydrase</fullName>
    </recommendedName>
</protein>
<reference evidence="1 2" key="1">
    <citation type="submission" date="2010-12" db="EMBL/GenBank/DDBJ databases">
        <title>Whole genome sequence of Anaerolinea thermophila UNI-1.</title>
        <authorList>
            <person name="Narita-Yamada S."/>
            <person name="Kishi E."/>
            <person name="Watanabe Y."/>
            <person name="Takasaki K."/>
            <person name="Ankai A."/>
            <person name="Oguchi A."/>
            <person name="Fukui S."/>
            <person name="Takahashi M."/>
            <person name="Yashiro I."/>
            <person name="Hosoyama A."/>
            <person name="Sekiguchi Y."/>
            <person name="Hanada S."/>
            <person name="Fujita N."/>
        </authorList>
    </citation>
    <scope>NUCLEOTIDE SEQUENCE [LARGE SCALE GENOMIC DNA]</scope>
    <source>
        <strain evidence="2">DSM 14523 / JCM 11388 / NBRC 100420 / UNI-1</strain>
    </source>
</reference>
<evidence type="ECO:0000313" key="1">
    <source>
        <dbReference type="EMBL" id="BAJ64851.1"/>
    </source>
</evidence>
<dbReference type="EMBL" id="AP012029">
    <property type="protein sequence ID" value="BAJ64851.1"/>
    <property type="molecule type" value="Genomic_DNA"/>
</dbReference>
<dbReference type="KEGG" id="atm:ANT_28250"/>
<evidence type="ECO:0000313" key="2">
    <source>
        <dbReference type="Proteomes" id="UP000008922"/>
    </source>
</evidence>
<dbReference type="InterPro" id="IPR023393">
    <property type="entry name" value="START-like_dom_sf"/>
</dbReference>
<dbReference type="InterPro" id="IPR019587">
    <property type="entry name" value="Polyketide_cyclase/dehydratase"/>
</dbReference>
<dbReference type="STRING" id="926569.ANT_28250"/>
<dbReference type="InParanoid" id="E8N1A8"/>
<dbReference type="HOGENOM" id="CLU_069867_5_1_0"/>
<dbReference type="OrthoDB" id="9810827at2"/>
<dbReference type="AlphaFoldDB" id="E8N1A8"/>
<dbReference type="Pfam" id="PF10604">
    <property type="entry name" value="Polyketide_cyc2"/>
    <property type="match status" value="1"/>
</dbReference>